<evidence type="ECO:0000313" key="1">
    <source>
        <dbReference type="EMBL" id="KAF6160053.1"/>
    </source>
</evidence>
<dbReference type="Proteomes" id="UP000541444">
    <property type="component" value="Unassembled WGS sequence"/>
</dbReference>
<comment type="caution">
    <text evidence="1">The sequence shown here is derived from an EMBL/GenBank/DDBJ whole genome shotgun (WGS) entry which is preliminary data.</text>
</comment>
<name>A0A7J7MYU7_9MAGN</name>
<sequence>MEKLFERSVAAVVMKKKIKVSTSNPQFTIAHFEQFVTERIKSGNLGIEEAKDLFDYSFFDSIPHFEYFVRDRCKSGNLGIEEAKGLFGYAIQMRPLPSIYPFNQLLGVLNKLNEYSTVFPLFKTMESEGIRPI</sequence>
<dbReference type="EMBL" id="JACGCM010001181">
    <property type="protein sequence ID" value="KAF6160053.1"/>
    <property type="molecule type" value="Genomic_DNA"/>
</dbReference>
<evidence type="ECO:0000313" key="2">
    <source>
        <dbReference type="Proteomes" id="UP000541444"/>
    </source>
</evidence>
<organism evidence="1 2">
    <name type="scientific">Kingdonia uniflora</name>
    <dbReference type="NCBI Taxonomy" id="39325"/>
    <lineage>
        <taxon>Eukaryota</taxon>
        <taxon>Viridiplantae</taxon>
        <taxon>Streptophyta</taxon>
        <taxon>Embryophyta</taxon>
        <taxon>Tracheophyta</taxon>
        <taxon>Spermatophyta</taxon>
        <taxon>Magnoliopsida</taxon>
        <taxon>Ranunculales</taxon>
        <taxon>Circaeasteraceae</taxon>
        <taxon>Kingdonia</taxon>
    </lineage>
</organism>
<dbReference type="OrthoDB" id="1934535at2759"/>
<gene>
    <name evidence="1" type="ORF">GIB67_033195</name>
</gene>
<proteinExistence type="predicted"/>
<keyword evidence="2" id="KW-1185">Reference proteome</keyword>
<reference evidence="1 2" key="1">
    <citation type="journal article" date="2020" name="IScience">
        <title>Genome Sequencing of the Endangered Kingdonia uniflora (Circaeasteraceae, Ranunculales) Reveals Potential Mechanisms of Evolutionary Specialization.</title>
        <authorList>
            <person name="Sun Y."/>
            <person name="Deng T."/>
            <person name="Zhang A."/>
            <person name="Moore M.J."/>
            <person name="Landis J.B."/>
            <person name="Lin N."/>
            <person name="Zhang H."/>
            <person name="Zhang X."/>
            <person name="Huang J."/>
            <person name="Zhang X."/>
            <person name="Sun H."/>
            <person name="Wang H."/>
        </authorList>
    </citation>
    <scope>NUCLEOTIDE SEQUENCE [LARGE SCALE GENOMIC DNA]</scope>
    <source>
        <strain evidence="1">TB1705</strain>
        <tissue evidence="1">Leaf</tissue>
    </source>
</reference>
<accession>A0A7J7MYU7</accession>
<dbReference type="AlphaFoldDB" id="A0A7J7MYU7"/>
<protein>
    <submittedName>
        <fullName evidence="1">Uncharacterized protein</fullName>
    </submittedName>
</protein>